<keyword evidence="2" id="KW-1185">Reference proteome</keyword>
<reference evidence="1" key="1">
    <citation type="submission" date="2023-07" db="EMBL/GenBank/DDBJ databases">
        <title>draft genome sequence of fig (Ficus carica).</title>
        <authorList>
            <person name="Takahashi T."/>
            <person name="Nishimura K."/>
        </authorList>
    </citation>
    <scope>NUCLEOTIDE SEQUENCE</scope>
</reference>
<name>A0AA88DNJ9_FICCA</name>
<gene>
    <name evidence="1" type="ORF">TIFTF001_027764</name>
</gene>
<dbReference type="EMBL" id="BTGU01000080">
    <property type="protein sequence ID" value="GMN58652.1"/>
    <property type="molecule type" value="Genomic_DNA"/>
</dbReference>
<evidence type="ECO:0000313" key="1">
    <source>
        <dbReference type="EMBL" id="GMN58652.1"/>
    </source>
</evidence>
<comment type="caution">
    <text evidence="1">The sequence shown here is derived from an EMBL/GenBank/DDBJ whole genome shotgun (WGS) entry which is preliminary data.</text>
</comment>
<accession>A0AA88DNJ9</accession>
<evidence type="ECO:0000313" key="2">
    <source>
        <dbReference type="Proteomes" id="UP001187192"/>
    </source>
</evidence>
<dbReference type="Proteomes" id="UP001187192">
    <property type="component" value="Unassembled WGS sequence"/>
</dbReference>
<organism evidence="1 2">
    <name type="scientific">Ficus carica</name>
    <name type="common">Common fig</name>
    <dbReference type="NCBI Taxonomy" id="3494"/>
    <lineage>
        <taxon>Eukaryota</taxon>
        <taxon>Viridiplantae</taxon>
        <taxon>Streptophyta</taxon>
        <taxon>Embryophyta</taxon>
        <taxon>Tracheophyta</taxon>
        <taxon>Spermatophyta</taxon>
        <taxon>Magnoliopsida</taxon>
        <taxon>eudicotyledons</taxon>
        <taxon>Gunneridae</taxon>
        <taxon>Pentapetalae</taxon>
        <taxon>rosids</taxon>
        <taxon>fabids</taxon>
        <taxon>Rosales</taxon>
        <taxon>Moraceae</taxon>
        <taxon>Ficeae</taxon>
        <taxon>Ficus</taxon>
    </lineage>
</organism>
<protein>
    <submittedName>
        <fullName evidence="1">Uncharacterized protein</fullName>
    </submittedName>
</protein>
<sequence length="98" mass="10530">MPAGPGSSQTVEHGGCAPTFIVSIQYWSGSCLAVANGVTALERVAWLRLLERSLPRPCSSSRCWCPRLSWLVRLLLRSAAGDKFCGRPANLVCLVGVD</sequence>
<dbReference type="AlphaFoldDB" id="A0AA88DNJ9"/>
<proteinExistence type="predicted"/>